<evidence type="ECO:0000256" key="4">
    <source>
        <dbReference type="ARBA" id="ARBA00022519"/>
    </source>
</evidence>
<dbReference type="InterPro" id="IPR012338">
    <property type="entry name" value="Beta-lactam/transpept-like"/>
</dbReference>
<gene>
    <name evidence="16" type="ORF">A2226_03175</name>
</gene>
<evidence type="ECO:0000259" key="15">
    <source>
        <dbReference type="Pfam" id="PF03717"/>
    </source>
</evidence>
<reference evidence="16 17" key="1">
    <citation type="journal article" date="2016" name="Nat. Commun.">
        <title>Thousands of microbial genomes shed light on interconnected biogeochemical processes in an aquifer system.</title>
        <authorList>
            <person name="Anantharaman K."/>
            <person name="Brown C.T."/>
            <person name="Hug L.A."/>
            <person name="Sharon I."/>
            <person name="Castelle C.J."/>
            <person name="Probst A.J."/>
            <person name="Thomas B.C."/>
            <person name="Singh A."/>
            <person name="Wilkins M.J."/>
            <person name="Karaoz U."/>
            <person name="Brodie E.L."/>
            <person name="Williams K.H."/>
            <person name="Hubbard S.S."/>
            <person name="Banfield J.F."/>
        </authorList>
    </citation>
    <scope>NUCLEOTIDE SEQUENCE [LARGE SCALE GENOMIC DNA]</scope>
</reference>
<dbReference type="AlphaFoldDB" id="A0A1G2Q1D5"/>
<dbReference type="GO" id="GO:0006508">
    <property type="term" value="P:proteolysis"/>
    <property type="evidence" value="ECO:0007669"/>
    <property type="project" value="UniProtKB-KW"/>
</dbReference>
<evidence type="ECO:0000259" key="14">
    <source>
        <dbReference type="Pfam" id="PF00905"/>
    </source>
</evidence>
<dbReference type="GO" id="GO:0071972">
    <property type="term" value="F:peptidoglycan L,D-transpeptidase activity"/>
    <property type="evidence" value="ECO:0007669"/>
    <property type="project" value="TreeGrafter"/>
</dbReference>
<dbReference type="SUPFAM" id="SSF56519">
    <property type="entry name" value="Penicillin binding protein dimerisation domain"/>
    <property type="match status" value="1"/>
</dbReference>
<dbReference type="NCBIfam" id="TIGR03423">
    <property type="entry name" value="pbp2_mrdA"/>
    <property type="match status" value="1"/>
</dbReference>
<keyword evidence="6 13" id="KW-0812">Transmembrane</keyword>
<dbReference type="Gene3D" id="3.90.1310.10">
    <property type="entry name" value="Penicillin-binding protein 2a (Domain 2)"/>
    <property type="match status" value="1"/>
</dbReference>
<evidence type="ECO:0000256" key="3">
    <source>
        <dbReference type="ARBA" id="ARBA00022475"/>
    </source>
</evidence>
<keyword evidence="4" id="KW-0997">Cell inner membrane</keyword>
<keyword evidence="9" id="KW-0573">Peptidoglycan synthesis</keyword>
<dbReference type="InterPro" id="IPR050515">
    <property type="entry name" value="Beta-lactam/transpept"/>
</dbReference>
<evidence type="ECO:0000256" key="1">
    <source>
        <dbReference type="ARBA" id="ARBA00004167"/>
    </source>
</evidence>
<evidence type="ECO:0000256" key="9">
    <source>
        <dbReference type="ARBA" id="ARBA00022984"/>
    </source>
</evidence>
<evidence type="ECO:0000256" key="6">
    <source>
        <dbReference type="ARBA" id="ARBA00022692"/>
    </source>
</evidence>
<dbReference type="EMBL" id="MHTB01000049">
    <property type="protein sequence ID" value="OHA54385.1"/>
    <property type="molecule type" value="Genomic_DNA"/>
</dbReference>
<keyword evidence="8" id="KW-0133">Cell shape</keyword>
<protein>
    <submittedName>
        <fullName evidence="16">Penicillin-binding protein 2</fullName>
    </submittedName>
</protein>
<evidence type="ECO:0000313" key="16">
    <source>
        <dbReference type="EMBL" id="OHA54385.1"/>
    </source>
</evidence>
<evidence type="ECO:0000313" key="17">
    <source>
        <dbReference type="Proteomes" id="UP000178936"/>
    </source>
</evidence>
<evidence type="ECO:0000256" key="2">
    <source>
        <dbReference type="ARBA" id="ARBA00004236"/>
    </source>
</evidence>
<name>A0A1G2Q1D5_9BACT</name>
<dbReference type="InterPro" id="IPR036138">
    <property type="entry name" value="PBP_dimer_sf"/>
</dbReference>
<dbReference type="GO" id="GO:0009002">
    <property type="term" value="F:serine-type D-Ala-D-Ala carboxypeptidase activity"/>
    <property type="evidence" value="ECO:0007669"/>
    <property type="project" value="InterPro"/>
</dbReference>
<dbReference type="InterPro" id="IPR001460">
    <property type="entry name" value="PCN-bd_Tpept"/>
</dbReference>
<accession>A0A1G2Q1D5</accession>
<dbReference type="Gene3D" id="3.40.710.10">
    <property type="entry name" value="DD-peptidase/beta-lactamase superfamily"/>
    <property type="match status" value="1"/>
</dbReference>
<dbReference type="Pfam" id="PF00905">
    <property type="entry name" value="Transpeptidase"/>
    <property type="match status" value="1"/>
</dbReference>
<keyword evidence="12" id="KW-0961">Cell wall biogenesis/degradation</keyword>
<comment type="caution">
    <text evidence="16">The sequence shown here is derived from an EMBL/GenBank/DDBJ whole genome shotgun (WGS) entry which is preliminary data.</text>
</comment>
<keyword evidence="5" id="KW-0645">Protease</keyword>
<dbReference type="Proteomes" id="UP000178936">
    <property type="component" value="Unassembled WGS sequence"/>
</dbReference>
<feature type="domain" description="Penicillin-binding protein dimerisation" evidence="15">
    <location>
        <begin position="95"/>
        <end position="261"/>
    </location>
</feature>
<dbReference type="GO" id="GO:0008360">
    <property type="term" value="P:regulation of cell shape"/>
    <property type="evidence" value="ECO:0007669"/>
    <property type="project" value="UniProtKB-KW"/>
</dbReference>
<keyword evidence="10 13" id="KW-1133">Transmembrane helix</keyword>
<organism evidence="16 17">
    <name type="scientific">Candidatus Veblenbacteria bacterium RIFOXYA2_FULL_43_9</name>
    <dbReference type="NCBI Taxonomy" id="1802425"/>
    <lineage>
        <taxon>Bacteria</taxon>
        <taxon>Candidatus Vebleniibacteriota</taxon>
    </lineage>
</organism>
<evidence type="ECO:0000256" key="12">
    <source>
        <dbReference type="ARBA" id="ARBA00023316"/>
    </source>
</evidence>
<comment type="subcellular location">
    <subcellularLocation>
        <location evidence="2">Cell membrane</location>
    </subcellularLocation>
    <subcellularLocation>
        <location evidence="1">Membrane</location>
        <topology evidence="1">Single-pass membrane protein</topology>
    </subcellularLocation>
</comment>
<evidence type="ECO:0000256" key="7">
    <source>
        <dbReference type="ARBA" id="ARBA00022801"/>
    </source>
</evidence>
<evidence type="ECO:0000256" key="11">
    <source>
        <dbReference type="ARBA" id="ARBA00023136"/>
    </source>
</evidence>
<dbReference type="InterPro" id="IPR017790">
    <property type="entry name" value="Penicillin-binding_protein_2"/>
</dbReference>
<dbReference type="Pfam" id="PF03717">
    <property type="entry name" value="PBP_dimer"/>
    <property type="match status" value="1"/>
</dbReference>
<dbReference type="PANTHER" id="PTHR30627">
    <property type="entry name" value="PEPTIDOGLYCAN D,D-TRANSPEPTIDASE"/>
    <property type="match status" value="1"/>
</dbReference>
<dbReference type="SUPFAM" id="SSF56601">
    <property type="entry name" value="beta-lactamase/transpeptidase-like"/>
    <property type="match status" value="1"/>
</dbReference>
<evidence type="ECO:0000256" key="10">
    <source>
        <dbReference type="ARBA" id="ARBA00022989"/>
    </source>
</evidence>
<sequence>MPRQTDPFIIKEWGGNISDRNVQGWSWRLFEGTSLGEPGVGSLRQVISQRAPLILILVLGLALVLLASRVIWLQGWQGNYWRGVAEGNRIRIETVNASRGLIVDRQGKILAHNVASFRLVAVPAELPQDEIKREEFLTSVLADVPTELLLQDNITQLSQPSYLPLIIASSLPHKLALKLMTLVGEGTGLRVEPAAERRYDGGEAIAHVIGYVGPVSPEEYKAEAGVYKLTDTKGKVGLEASYETVLRGQPGVRQVEVDASGLERKIFATKPAVAGAKLKLTIDSSLQQVAYESLKRAVVANAGKGGSVVVLNPNDGSVLALVSYPSFDLNVFTIERSSEIINQLLTDDSHPLFNRSLGGEYPSGSTIKPVVAAAALQERVITPSTTFMSTGGVYAGQQFFADWKAGGHGLTNVYKAIAESVNTFFYLIGGGSDKITGLGITRLSNYFKKFGLGKITGINLLGEQSGFVPTPLWKQEVMQDRWYRGDTYNVSIGQGNLLVTPLQMAVAYSALVTDGQLVRPYLVDDIILPDDQVKQESKLLYGNVGLSAQTLAVVKQGMRQTVTVGSARSLSSLPISVAGKTGTAQTGLNTKPHAWFAGYAPADKPEIVLVTMIEYGGEGSQAAVPIAREIFSWFAQDSERLGLDKK</sequence>
<dbReference type="GO" id="GO:0005886">
    <property type="term" value="C:plasma membrane"/>
    <property type="evidence" value="ECO:0007669"/>
    <property type="project" value="UniProtKB-SubCell"/>
</dbReference>
<dbReference type="PANTHER" id="PTHR30627:SF2">
    <property type="entry name" value="PEPTIDOGLYCAN D,D-TRANSPEPTIDASE MRDA"/>
    <property type="match status" value="1"/>
</dbReference>
<proteinExistence type="predicted"/>
<dbReference type="InterPro" id="IPR005311">
    <property type="entry name" value="PBP_dimer"/>
</dbReference>
<evidence type="ECO:0000256" key="13">
    <source>
        <dbReference type="SAM" id="Phobius"/>
    </source>
</evidence>
<dbReference type="GO" id="GO:0008658">
    <property type="term" value="F:penicillin binding"/>
    <property type="evidence" value="ECO:0007669"/>
    <property type="project" value="InterPro"/>
</dbReference>
<dbReference type="Gene3D" id="3.30.1390.30">
    <property type="entry name" value="Penicillin-binding protein 2a, domain 3"/>
    <property type="match status" value="1"/>
</dbReference>
<evidence type="ECO:0000256" key="5">
    <source>
        <dbReference type="ARBA" id="ARBA00022670"/>
    </source>
</evidence>
<dbReference type="GO" id="GO:0009252">
    <property type="term" value="P:peptidoglycan biosynthetic process"/>
    <property type="evidence" value="ECO:0007669"/>
    <property type="project" value="UniProtKB-KW"/>
</dbReference>
<keyword evidence="7" id="KW-0378">Hydrolase</keyword>
<feature type="domain" description="Penicillin-binding protein transpeptidase" evidence="14">
    <location>
        <begin position="306"/>
        <end position="631"/>
    </location>
</feature>
<feature type="transmembrane region" description="Helical" evidence="13">
    <location>
        <begin position="53"/>
        <end position="72"/>
    </location>
</feature>
<dbReference type="GO" id="GO:0071555">
    <property type="term" value="P:cell wall organization"/>
    <property type="evidence" value="ECO:0007669"/>
    <property type="project" value="UniProtKB-KW"/>
</dbReference>
<keyword evidence="3" id="KW-1003">Cell membrane</keyword>
<keyword evidence="11 13" id="KW-0472">Membrane</keyword>
<evidence type="ECO:0000256" key="8">
    <source>
        <dbReference type="ARBA" id="ARBA00022960"/>
    </source>
</evidence>